<gene>
    <name evidence="3" type="ORF">DBV39_02100</name>
</gene>
<keyword evidence="4" id="KW-1185">Reference proteome</keyword>
<dbReference type="CDD" id="cd13578">
    <property type="entry name" value="PBP2_Bug27"/>
    <property type="match status" value="1"/>
</dbReference>
<dbReference type="InterPro" id="IPR005064">
    <property type="entry name" value="BUG"/>
</dbReference>
<protein>
    <submittedName>
        <fullName evidence="3">LacI family transcriptional regulator</fullName>
    </submittedName>
</protein>
<dbReference type="Gene3D" id="3.40.190.150">
    <property type="entry name" value="Bordetella uptake gene, domain 1"/>
    <property type="match status" value="1"/>
</dbReference>
<dbReference type="EMBL" id="CP028901">
    <property type="protein sequence ID" value="AWB32704.1"/>
    <property type="molecule type" value="Genomic_DNA"/>
</dbReference>
<dbReference type="Proteomes" id="UP000244571">
    <property type="component" value="Chromosome"/>
</dbReference>
<dbReference type="Gene3D" id="3.40.190.10">
    <property type="entry name" value="Periplasmic binding protein-like II"/>
    <property type="match status" value="1"/>
</dbReference>
<evidence type="ECO:0000256" key="2">
    <source>
        <dbReference type="SAM" id="Phobius"/>
    </source>
</evidence>
<evidence type="ECO:0000313" key="3">
    <source>
        <dbReference type="EMBL" id="AWB32704.1"/>
    </source>
</evidence>
<reference evidence="3 4" key="1">
    <citation type="submission" date="2018-04" db="EMBL/GenBank/DDBJ databases">
        <title>Bordetella sp. HZ20 isolated from seawater.</title>
        <authorList>
            <person name="Sun C."/>
        </authorList>
    </citation>
    <scope>NUCLEOTIDE SEQUENCE [LARGE SCALE GENOMIC DNA]</scope>
    <source>
        <strain evidence="3 4">HZ20</strain>
    </source>
</reference>
<keyword evidence="2" id="KW-1133">Transmembrane helix</keyword>
<keyword evidence="2" id="KW-0812">Transmembrane</keyword>
<dbReference type="SUPFAM" id="SSF53850">
    <property type="entry name" value="Periplasmic binding protein-like II"/>
    <property type="match status" value="1"/>
</dbReference>
<evidence type="ECO:0000256" key="1">
    <source>
        <dbReference type="ARBA" id="ARBA00006987"/>
    </source>
</evidence>
<dbReference type="KEGG" id="boz:DBV39_02100"/>
<proteinExistence type="inferred from homology"/>
<dbReference type="AlphaFoldDB" id="A0A2R4XFY3"/>
<sequence length="384" mass="41588">MIDTGILFHILVCNMDFFELTFWWWFLTIPNSDLVRGKTFSSVCRTPCRPDAGNNIEEINVSKGRLIKGLMTSLTMMVASSVLASNDYPSKPIKVVVPYAAGASTDGLARLVGNEVSEILGQPVIAENRAGAGGTIASDYVRRQDPDGYTFMLTTDGIMSVNPAIYKSLAYDSLKDFSPLSVAVSVPLVLVVNTNSPFQTMEELLDFARNNPTKLSYGSAGVGSSQHMAGELMKEMAEVDIQHIPYRGGAPAMTDLLGGHIDMMLVQTASAKALAADNKIRILGIGSPERSAILPDVRTFQEIGLDGYDSNTWYGFNMPGGADPAVQQKLSEAIVQGLNNNRPKLEALGYTIVASTPDEMRKSIETNLQKWATTAKKAGIYQSQ</sequence>
<comment type="similarity">
    <text evidence="1">Belongs to the UPF0065 (bug) family.</text>
</comment>
<evidence type="ECO:0000313" key="4">
    <source>
        <dbReference type="Proteomes" id="UP000244571"/>
    </source>
</evidence>
<organism evidence="3 4">
    <name type="scientific">Orrella marina</name>
    <dbReference type="NCBI Taxonomy" id="2163011"/>
    <lineage>
        <taxon>Bacteria</taxon>
        <taxon>Pseudomonadati</taxon>
        <taxon>Pseudomonadota</taxon>
        <taxon>Betaproteobacteria</taxon>
        <taxon>Burkholderiales</taxon>
        <taxon>Alcaligenaceae</taxon>
        <taxon>Orrella</taxon>
    </lineage>
</organism>
<dbReference type="PANTHER" id="PTHR42928">
    <property type="entry name" value="TRICARBOXYLATE-BINDING PROTEIN"/>
    <property type="match status" value="1"/>
</dbReference>
<feature type="transmembrane region" description="Helical" evidence="2">
    <location>
        <begin position="6"/>
        <end position="26"/>
    </location>
</feature>
<dbReference type="Pfam" id="PF03401">
    <property type="entry name" value="TctC"/>
    <property type="match status" value="1"/>
</dbReference>
<accession>A0A2R4XFY3</accession>
<name>A0A2R4XFY3_9BURK</name>
<dbReference type="InterPro" id="IPR042100">
    <property type="entry name" value="Bug_dom1"/>
</dbReference>
<keyword evidence="2" id="KW-0472">Membrane</keyword>
<dbReference type="PANTHER" id="PTHR42928:SF5">
    <property type="entry name" value="BLR1237 PROTEIN"/>
    <property type="match status" value="1"/>
</dbReference>